<dbReference type="PROSITE" id="PS00107">
    <property type="entry name" value="PROTEIN_KINASE_ATP"/>
    <property type="match status" value="1"/>
</dbReference>
<keyword evidence="5" id="KW-0430">Lectin</keyword>
<dbReference type="GO" id="GO:0004672">
    <property type="term" value="F:protein kinase activity"/>
    <property type="evidence" value="ECO:0007669"/>
    <property type="project" value="InterPro"/>
</dbReference>
<name>A0A5E4EPV7_PRUDU</name>
<evidence type="ECO:0000313" key="5">
    <source>
        <dbReference type="EMBL" id="VVA16651.1"/>
    </source>
</evidence>
<dbReference type="InterPro" id="IPR000719">
    <property type="entry name" value="Prot_kinase_dom"/>
</dbReference>
<dbReference type="InterPro" id="IPR011009">
    <property type="entry name" value="Kinase-like_dom_sf"/>
</dbReference>
<dbReference type="PANTHER" id="PTHR27007">
    <property type="match status" value="1"/>
</dbReference>
<organism evidence="5 6">
    <name type="scientific">Prunus dulcis</name>
    <name type="common">Almond</name>
    <name type="synonym">Amygdalus dulcis</name>
    <dbReference type="NCBI Taxonomy" id="3755"/>
    <lineage>
        <taxon>Eukaryota</taxon>
        <taxon>Viridiplantae</taxon>
        <taxon>Streptophyta</taxon>
        <taxon>Embryophyta</taxon>
        <taxon>Tracheophyta</taxon>
        <taxon>Spermatophyta</taxon>
        <taxon>Magnoliopsida</taxon>
        <taxon>eudicotyledons</taxon>
        <taxon>Gunneridae</taxon>
        <taxon>Pentapetalae</taxon>
        <taxon>rosids</taxon>
        <taxon>fabids</taxon>
        <taxon>Rosales</taxon>
        <taxon>Rosaceae</taxon>
        <taxon>Amygdaloideae</taxon>
        <taxon>Amygdaleae</taxon>
        <taxon>Prunus</taxon>
    </lineage>
</organism>
<dbReference type="Gramene" id="VVA16651">
    <property type="protein sequence ID" value="VVA16651"/>
    <property type="gene ID" value="Prudul26B022263"/>
</dbReference>
<dbReference type="Gene3D" id="1.10.510.10">
    <property type="entry name" value="Transferase(Phosphotransferase) domain 1"/>
    <property type="match status" value="2"/>
</dbReference>
<gene>
    <name evidence="5" type="ORF">ALMOND_2B022263</name>
</gene>
<feature type="binding site" evidence="3">
    <location>
        <position position="46"/>
    </location>
    <ligand>
        <name>ATP</name>
        <dbReference type="ChEBI" id="CHEBI:30616"/>
    </ligand>
</feature>
<dbReference type="SUPFAM" id="SSF56112">
    <property type="entry name" value="Protein kinase-like (PK-like)"/>
    <property type="match status" value="1"/>
</dbReference>
<dbReference type="PROSITE" id="PS50011">
    <property type="entry name" value="PROTEIN_KINASE_DOM"/>
    <property type="match status" value="1"/>
</dbReference>
<dbReference type="GO" id="GO:0030246">
    <property type="term" value="F:carbohydrate binding"/>
    <property type="evidence" value="ECO:0007669"/>
    <property type="project" value="UniProtKB-KW"/>
</dbReference>
<keyword evidence="1 3" id="KW-0547">Nucleotide-binding</keyword>
<evidence type="ECO:0000313" key="6">
    <source>
        <dbReference type="Proteomes" id="UP000327085"/>
    </source>
</evidence>
<dbReference type="InterPro" id="IPR017441">
    <property type="entry name" value="Protein_kinase_ATP_BS"/>
</dbReference>
<evidence type="ECO:0000256" key="3">
    <source>
        <dbReference type="PROSITE-ProRule" id="PRU10141"/>
    </source>
</evidence>
<dbReference type="InParanoid" id="A0A5E4EPV7"/>
<evidence type="ECO:0000259" key="4">
    <source>
        <dbReference type="PROSITE" id="PS50011"/>
    </source>
</evidence>
<dbReference type="InterPro" id="IPR050528">
    <property type="entry name" value="L-type_Lectin-RKs"/>
</dbReference>
<dbReference type="GO" id="GO:0005524">
    <property type="term" value="F:ATP binding"/>
    <property type="evidence" value="ECO:0007669"/>
    <property type="project" value="UniProtKB-UniRule"/>
</dbReference>
<feature type="domain" description="Protein kinase" evidence="4">
    <location>
        <begin position="1"/>
        <end position="285"/>
    </location>
</feature>
<proteinExistence type="predicted"/>
<reference evidence="6" key="1">
    <citation type="journal article" date="2020" name="Plant J.">
        <title>Transposons played a major role in the diversification between the closely related almond and peach genomes: results from the almond genome sequence.</title>
        <authorList>
            <person name="Alioto T."/>
            <person name="Alexiou K.G."/>
            <person name="Bardil A."/>
            <person name="Barteri F."/>
            <person name="Castanera R."/>
            <person name="Cruz F."/>
            <person name="Dhingra A."/>
            <person name="Duval H."/>
            <person name="Fernandez I Marti A."/>
            <person name="Frias L."/>
            <person name="Galan B."/>
            <person name="Garcia J.L."/>
            <person name="Howad W."/>
            <person name="Gomez-Garrido J."/>
            <person name="Gut M."/>
            <person name="Julca I."/>
            <person name="Morata J."/>
            <person name="Puigdomenech P."/>
            <person name="Ribeca P."/>
            <person name="Rubio Cabetas M.J."/>
            <person name="Vlasova A."/>
            <person name="Wirthensohn M."/>
            <person name="Garcia-Mas J."/>
            <person name="Gabaldon T."/>
            <person name="Casacuberta J.M."/>
            <person name="Arus P."/>
        </authorList>
    </citation>
    <scope>NUCLEOTIDE SEQUENCE [LARGE SCALE GENOMIC DNA]</scope>
    <source>
        <strain evidence="6">cv. Texas</strain>
    </source>
</reference>
<sequence length="285" mass="31423">MPRKFSYTELARATRNFEEGEKLGEGGFGAVYRGFLKGLNSYVAIKRMSKGSKQGRKEDIKSSNIMLASNFNPKFGDFGLARLVDHEKQPETTRNVAGTRARSAFGPVRLRGSHLQLGQKWPARTGFLAWTPPSLELGLLARVSLREQKSNPTQVIWNKKNSQTNGAKSYSKKAMLRANKLTNLSEGSNSPNYYKSSVMANVYSFGVVALEISCGRKPVDPKLTIPLPIPSSNMSMVVETYSAPPTSLPVHSCYSATGRSNRDVSETNPSGYDFNTNTSQFNTFT</sequence>
<dbReference type="AlphaFoldDB" id="A0A5E4EPV7"/>
<protein>
    <submittedName>
        <fullName evidence="5">PREDICTED: L-type lectin-domain containing</fullName>
    </submittedName>
</protein>
<evidence type="ECO:0000256" key="1">
    <source>
        <dbReference type="ARBA" id="ARBA00022741"/>
    </source>
</evidence>
<accession>A0A5E4EPV7</accession>
<dbReference type="EMBL" id="CABIKO010000020">
    <property type="protein sequence ID" value="VVA16651.1"/>
    <property type="molecule type" value="Genomic_DNA"/>
</dbReference>
<evidence type="ECO:0000256" key="2">
    <source>
        <dbReference type="ARBA" id="ARBA00022840"/>
    </source>
</evidence>
<dbReference type="Proteomes" id="UP000327085">
    <property type="component" value="Chromosome 4"/>
</dbReference>
<keyword evidence="2 3" id="KW-0067">ATP-binding</keyword>